<sequence length="340" mass="40138">MNKTLYVLPILVSNYRFRRSLFRPMYHERAAASHEPRPSKQPKTVVYMVQPETTFSGGLSDRLRAITSIYAECKRQGLPFRIVFEPLHLQDYLKPNKYDWRIDGQDIIWDMRRCYPCTLLTYHHRLENPLQRMAQRLLLRSFIKKDAEQIHVYSNMATEEKRYGKLFKELFVPTQELQEQINYHLQHIGGKRNYISMTFRFRQLLGDFKEGGETLDEREKGLFVQRCIAYVNRMHQKQPGKKILVTADSATFLESLKASVHGHGLEAYDSWLYLIPGKVVHMGFTHDADKQTYMKSFVDYYMLSYASTVYLVRDRLMYHSGFPYRAAILNGADYQEITLD</sequence>
<organism evidence="1 2">
    <name type="scientific">Hallella seregens ATCC 51272</name>
    <dbReference type="NCBI Taxonomy" id="1336250"/>
    <lineage>
        <taxon>Bacteria</taxon>
        <taxon>Pseudomonadati</taxon>
        <taxon>Bacteroidota</taxon>
        <taxon>Bacteroidia</taxon>
        <taxon>Bacteroidales</taxon>
        <taxon>Prevotellaceae</taxon>
        <taxon>Hallella</taxon>
    </lineage>
</organism>
<proteinExistence type="predicted"/>
<dbReference type="EMBL" id="JBHLZF010000001">
    <property type="protein sequence ID" value="MFB9896880.1"/>
    <property type="molecule type" value="Genomic_DNA"/>
</dbReference>
<evidence type="ECO:0008006" key="3">
    <source>
        <dbReference type="Google" id="ProtNLM"/>
    </source>
</evidence>
<reference evidence="1 2" key="1">
    <citation type="submission" date="2024-09" db="EMBL/GenBank/DDBJ databases">
        <authorList>
            <person name="Sun Q."/>
            <person name="Mori K."/>
        </authorList>
    </citation>
    <scope>NUCLEOTIDE SEQUENCE [LARGE SCALE GENOMIC DNA]</scope>
    <source>
        <strain evidence="1 2">ATCC 51272</strain>
    </source>
</reference>
<gene>
    <name evidence="1" type="ORF">ACFFK8_03385</name>
</gene>
<comment type="caution">
    <text evidence="1">The sequence shown here is derived from an EMBL/GenBank/DDBJ whole genome shotgun (WGS) entry which is preliminary data.</text>
</comment>
<keyword evidence="2" id="KW-1185">Reference proteome</keyword>
<protein>
    <recommendedName>
        <fullName evidence="3">Glycosyltransferase</fullName>
    </recommendedName>
</protein>
<name>A0ABV5ZHS7_9BACT</name>
<accession>A0ABV5ZHS7</accession>
<evidence type="ECO:0000313" key="2">
    <source>
        <dbReference type="Proteomes" id="UP001589688"/>
    </source>
</evidence>
<evidence type="ECO:0000313" key="1">
    <source>
        <dbReference type="EMBL" id="MFB9896880.1"/>
    </source>
</evidence>
<dbReference type="Proteomes" id="UP001589688">
    <property type="component" value="Unassembled WGS sequence"/>
</dbReference>
<dbReference type="RefSeq" id="WP_044248553.1">
    <property type="nucleotide sequence ID" value="NZ_JADU01000008.1"/>
</dbReference>